<feature type="signal peptide" evidence="1">
    <location>
        <begin position="1"/>
        <end position="27"/>
    </location>
</feature>
<dbReference type="RefSeq" id="WP_134522070.1">
    <property type="nucleotide sequence ID" value="NZ_SOHH01000016.1"/>
</dbReference>
<comment type="caution">
    <text evidence="2">The sequence shown here is derived from an EMBL/GenBank/DDBJ whole genome shotgun (WGS) entry which is preliminary data.</text>
</comment>
<dbReference type="Proteomes" id="UP000298313">
    <property type="component" value="Unassembled WGS sequence"/>
</dbReference>
<dbReference type="PANTHER" id="PTHR43649">
    <property type="entry name" value="ARABINOSE-BINDING PROTEIN-RELATED"/>
    <property type="match status" value="1"/>
</dbReference>
<sequence length="451" mass="48474">MRWNAPIAVSVLVATSMVALVGCSSSAETSGEKTLKIVYEKTDSFTALDTLFTKIKPEFEAANKGVTVDLQPIQAGDDDYSTKLALSQQSAETAPDVFYEDTFRVRSDIDAGYLLNLDDHLATWDDWSKFNEGAKSAGMGDDGSVYAVPLGTDTRAIWYSKPVLTAAGITVPWQPKTWDDILDAARKIQAAEPGVVPFNMYAGKGTGEGTVMQSFYELLYGTGDTLYNEKDQKWVVGSQGFKDSLAFLETLYSEKLALDPSEALDPNVWKKVFGELFPQGKLGGTVEGSYTPSFWQTGGSYEWPAYTDDMGVAAFPTQDGRAPGGVSMSGGWTLAVGAKTKNPDLAFEFLTLAVNEENALWYAVNNSQIAVRTDVAADPAYLAANPFVADVTKLVDVTHYRPATADYAKISAEVQAATEAVITGQQSVAEAAAAYDKAVEGIVGADKVSKK</sequence>
<evidence type="ECO:0000256" key="1">
    <source>
        <dbReference type="SAM" id="SignalP"/>
    </source>
</evidence>
<dbReference type="Gene3D" id="3.40.190.10">
    <property type="entry name" value="Periplasmic binding protein-like II"/>
    <property type="match status" value="2"/>
</dbReference>
<keyword evidence="3" id="KW-1185">Reference proteome</keyword>
<protein>
    <submittedName>
        <fullName evidence="2">Extracellular solute-binding protein</fullName>
    </submittedName>
</protein>
<dbReference type="PANTHER" id="PTHR43649:SF14">
    <property type="entry name" value="BLR3389 PROTEIN"/>
    <property type="match status" value="1"/>
</dbReference>
<dbReference type="PROSITE" id="PS51257">
    <property type="entry name" value="PROKAR_LIPOPROTEIN"/>
    <property type="match status" value="1"/>
</dbReference>
<dbReference type="AlphaFoldDB" id="A0A4R9BH88"/>
<dbReference type="EMBL" id="SOHH01000016">
    <property type="protein sequence ID" value="TFD82754.1"/>
    <property type="molecule type" value="Genomic_DNA"/>
</dbReference>
<dbReference type="SUPFAM" id="SSF53850">
    <property type="entry name" value="Periplasmic binding protein-like II"/>
    <property type="match status" value="1"/>
</dbReference>
<evidence type="ECO:0000313" key="3">
    <source>
        <dbReference type="Proteomes" id="UP000298313"/>
    </source>
</evidence>
<dbReference type="Pfam" id="PF01547">
    <property type="entry name" value="SBP_bac_1"/>
    <property type="match status" value="1"/>
</dbReference>
<keyword evidence="1" id="KW-0732">Signal</keyword>
<feature type="chain" id="PRO_5020314770" evidence="1">
    <location>
        <begin position="28"/>
        <end position="451"/>
    </location>
</feature>
<name>A0A4R9BH88_9MICO</name>
<dbReference type="InterPro" id="IPR006059">
    <property type="entry name" value="SBP"/>
</dbReference>
<dbReference type="OrthoDB" id="3495561at2"/>
<accession>A0A4R9BH88</accession>
<organism evidence="2 3">
    <name type="scientific">Cryobacterium fucosi</name>
    <dbReference type="NCBI Taxonomy" id="1259157"/>
    <lineage>
        <taxon>Bacteria</taxon>
        <taxon>Bacillati</taxon>
        <taxon>Actinomycetota</taxon>
        <taxon>Actinomycetes</taxon>
        <taxon>Micrococcales</taxon>
        <taxon>Microbacteriaceae</taxon>
        <taxon>Cryobacterium</taxon>
    </lineage>
</organism>
<reference evidence="2 3" key="1">
    <citation type="submission" date="2019-03" db="EMBL/GenBank/DDBJ databases">
        <title>Genomics of glacier-inhabiting Cryobacterium strains.</title>
        <authorList>
            <person name="Liu Q."/>
            <person name="Xin Y.-H."/>
        </authorList>
    </citation>
    <scope>NUCLEOTIDE SEQUENCE [LARGE SCALE GENOMIC DNA]</scope>
    <source>
        <strain evidence="2 3">Hh4</strain>
    </source>
</reference>
<evidence type="ECO:0000313" key="2">
    <source>
        <dbReference type="EMBL" id="TFD82754.1"/>
    </source>
</evidence>
<gene>
    <name evidence="2" type="ORF">E3T48_01240</name>
</gene>
<proteinExistence type="predicted"/>
<dbReference type="InterPro" id="IPR050490">
    <property type="entry name" value="Bact_solute-bd_prot1"/>
</dbReference>